<evidence type="ECO:0000256" key="3">
    <source>
        <dbReference type="ARBA" id="ARBA00023004"/>
    </source>
</evidence>
<keyword evidence="2 4" id="KW-0479">Metal-binding</keyword>
<dbReference type="GO" id="GO:0020037">
    <property type="term" value="F:heme binding"/>
    <property type="evidence" value="ECO:0007669"/>
    <property type="project" value="InterPro"/>
</dbReference>
<keyword evidence="1 4" id="KW-0349">Heme</keyword>
<sequence>MTNDAFPSAASVRSRRLRPLVAAAFLLVAGPALAAGDDAASRDALLASYAAQAKAQDPAFTGFSAERGRAVYLGQVAGAEADGCAACHTADPRATGQHRKTGRAIKPVAVSVSPWRFTDADYVEKHFRRDCPGVLGRECSAQEKGDYITFLASQ</sequence>
<dbReference type="Gene3D" id="1.10.760.10">
    <property type="entry name" value="Cytochrome c-like domain"/>
    <property type="match status" value="1"/>
</dbReference>
<dbReference type="HOGENOM" id="CLU_146035_0_0_5"/>
<dbReference type="EMBL" id="CP000613">
    <property type="protein sequence ID" value="ACI97908.1"/>
    <property type="molecule type" value="Genomic_DNA"/>
</dbReference>
<dbReference type="OrthoDB" id="5295318at2"/>
<evidence type="ECO:0000256" key="4">
    <source>
        <dbReference type="PROSITE-ProRule" id="PRU00433"/>
    </source>
</evidence>
<dbReference type="AlphaFoldDB" id="B6IR22"/>
<feature type="domain" description="Cytochrome c" evidence="6">
    <location>
        <begin position="63"/>
        <end position="154"/>
    </location>
</feature>
<dbReference type="KEGG" id="rce:RC1_0471"/>
<feature type="chain" id="PRO_5002844435" evidence="5">
    <location>
        <begin position="35"/>
        <end position="154"/>
    </location>
</feature>
<organism evidence="7 8">
    <name type="scientific">Rhodospirillum centenum (strain ATCC 51521 / SW)</name>
    <dbReference type="NCBI Taxonomy" id="414684"/>
    <lineage>
        <taxon>Bacteria</taxon>
        <taxon>Pseudomonadati</taxon>
        <taxon>Pseudomonadota</taxon>
        <taxon>Alphaproteobacteria</taxon>
        <taxon>Rhodospirillales</taxon>
        <taxon>Rhodospirillaceae</taxon>
        <taxon>Rhodospirillum</taxon>
    </lineage>
</organism>
<evidence type="ECO:0000256" key="5">
    <source>
        <dbReference type="SAM" id="SignalP"/>
    </source>
</evidence>
<dbReference type="InterPro" id="IPR009056">
    <property type="entry name" value="Cyt_c-like_dom"/>
</dbReference>
<evidence type="ECO:0000259" key="6">
    <source>
        <dbReference type="PROSITE" id="PS51007"/>
    </source>
</evidence>
<evidence type="ECO:0000256" key="1">
    <source>
        <dbReference type="ARBA" id="ARBA00022617"/>
    </source>
</evidence>
<evidence type="ECO:0000313" key="8">
    <source>
        <dbReference type="Proteomes" id="UP000001591"/>
    </source>
</evidence>
<dbReference type="STRING" id="414684.RC1_0471"/>
<dbReference type="RefSeq" id="WP_012565700.1">
    <property type="nucleotide sequence ID" value="NC_011420.2"/>
</dbReference>
<keyword evidence="8" id="KW-1185">Reference proteome</keyword>
<dbReference type="Proteomes" id="UP000001591">
    <property type="component" value="Chromosome"/>
</dbReference>
<dbReference type="SUPFAM" id="SSF46626">
    <property type="entry name" value="Cytochrome c"/>
    <property type="match status" value="1"/>
</dbReference>
<dbReference type="InterPro" id="IPR015170">
    <property type="entry name" value="DUF1924_SHP"/>
</dbReference>
<dbReference type="GO" id="GO:0046872">
    <property type="term" value="F:metal ion binding"/>
    <property type="evidence" value="ECO:0007669"/>
    <property type="project" value="UniProtKB-KW"/>
</dbReference>
<gene>
    <name evidence="7" type="ordered locus">RC1_0471</name>
</gene>
<evidence type="ECO:0000313" key="7">
    <source>
        <dbReference type="EMBL" id="ACI97908.1"/>
    </source>
</evidence>
<dbReference type="PROSITE" id="PS51007">
    <property type="entry name" value="CYTC"/>
    <property type="match status" value="1"/>
</dbReference>
<proteinExistence type="predicted"/>
<accession>B6IR22</accession>
<dbReference type="Pfam" id="PF09086">
    <property type="entry name" value="DUF1924"/>
    <property type="match status" value="1"/>
</dbReference>
<dbReference type="eggNOG" id="COG1858">
    <property type="taxonomic scope" value="Bacteria"/>
</dbReference>
<dbReference type="GO" id="GO:0009055">
    <property type="term" value="F:electron transfer activity"/>
    <property type="evidence" value="ECO:0007669"/>
    <property type="project" value="InterPro"/>
</dbReference>
<keyword evidence="3 4" id="KW-0408">Iron</keyword>
<name>B6IR22_RHOCS</name>
<protein>
    <submittedName>
        <fullName evidence="7">Mono-heme class I cytochrome c</fullName>
    </submittedName>
</protein>
<keyword evidence="5" id="KW-0732">Signal</keyword>
<dbReference type="InterPro" id="IPR036909">
    <property type="entry name" value="Cyt_c-like_dom_sf"/>
</dbReference>
<reference evidence="7 8" key="1">
    <citation type="journal article" date="2010" name="BMC Genomics">
        <title>Metabolic flexibility revealed in the genome of the cyst-forming alpha-1 proteobacterium Rhodospirillum centenum.</title>
        <authorList>
            <person name="Lu Y.K."/>
            <person name="Marden J."/>
            <person name="Han M."/>
            <person name="Swingley W.D."/>
            <person name="Mastrian S.D."/>
            <person name="Chowdhury S.R."/>
            <person name="Hao J."/>
            <person name="Helmy T."/>
            <person name="Kim S."/>
            <person name="Kurdoglu A.A."/>
            <person name="Matthies H.J."/>
            <person name="Rollo D."/>
            <person name="Stothard P."/>
            <person name="Blankenship R.E."/>
            <person name="Bauer C.E."/>
            <person name="Touchman J.W."/>
        </authorList>
    </citation>
    <scope>NUCLEOTIDE SEQUENCE [LARGE SCALE GENOMIC DNA]</scope>
    <source>
        <strain evidence="8">ATCC 51521 / SW</strain>
    </source>
</reference>
<feature type="signal peptide" evidence="5">
    <location>
        <begin position="1"/>
        <end position="34"/>
    </location>
</feature>
<evidence type="ECO:0000256" key="2">
    <source>
        <dbReference type="ARBA" id="ARBA00022723"/>
    </source>
</evidence>